<comment type="subcellular location">
    <subcellularLocation>
        <location evidence="1">Membrane</location>
        <topology evidence="1">Multi-pass membrane protein</topology>
    </subcellularLocation>
</comment>
<name>A0A7U8GSV1_NEPCE</name>
<dbReference type="GO" id="GO:0009403">
    <property type="term" value="P:toxin biosynthetic process"/>
    <property type="evidence" value="ECO:0007669"/>
    <property type="project" value="InterPro"/>
</dbReference>
<sequence>MNWADWTILTIIAISSLFSLKRGFVREALSLVTWVSAFIVARLFSQSLSFLLEPYIETPSVRVVAAFAILFIATLIVGVLINKLIGALIEATGLSATDRILGIGFGAARGGLIIVAIVALIGMSPAINDRWYQESQLIPHFAMMEAWTKDAAGEVGRLIWNAGR</sequence>
<feature type="transmembrane region" description="Helical" evidence="5">
    <location>
        <begin position="31"/>
        <end position="52"/>
    </location>
</feature>
<accession>A0A7U8GSV1</accession>
<gene>
    <name evidence="6" type="ORF">MED92_04187</name>
</gene>
<dbReference type="AlphaFoldDB" id="A0A7U8GSV1"/>
<feature type="transmembrane region" description="Helical" evidence="5">
    <location>
        <begin position="64"/>
        <end position="88"/>
    </location>
</feature>
<comment type="caution">
    <text evidence="6">The sequence shown here is derived from an EMBL/GenBank/DDBJ whole genome shotgun (WGS) entry which is preliminary data.</text>
</comment>
<dbReference type="InterPro" id="IPR003825">
    <property type="entry name" value="Colicin-V_CvpA"/>
</dbReference>
<evidence type="ECO:0000256" key="2">
    <source>
        <dbReference type="ARBA" id="ARBA00022692"/>
    </source>
</evidence>
<protein>
    <submittedName>
        <fullName evidence="6">CvpA family protein</fullName>
    </submittedName>
</protein>
<dbReference type="PANTHER" id="PTHR36926:SF1">
    <property type="entry name" value="COLICIN V PRODUCTION PROTEIN"/>
    <property type="match status" value="1"/>
</dbReference>
<evidence type="ECO:0000256" key="3">
    <source>
        <dbReference type="ARBA" id="ARBA00022989"/>
    </source>
</evidence>
<reference evidence="6 7" key="1">
    <citation type="submission" date="2006-02" db="EMBL/GenBank/DDBJ databases">
        <authorList>
            <person name="Pinhassi J."/>
            <person name="Pedros-Alio C."/>
            <person name="Ferriera S."/>
            <person name="Johnson J."/>
            <person name="Kravitz S."/>
            <person name="Halpern A."/>
            <person name="Remington K."/>
            <person name="Beeson K."/>
            <person name="Tran B."/>
            <person name="Rogers Y.-H."/>
            <person name="Friedman R."/>
            <person name="Venter J.C."/>
        </authorList>
    </citation>
    <scope>NUCLEOTIDE SEQUENCE [LARGE SCALE GENOMIC DNA]</scope>
    <source>
        <strain evidence="6 7">MED92</strain>
    </source>
</reference>
<dbReference type="OrthoDB" id="9810601at2"/>
<evidence type="ECO:0000256" key="4">
    <source>
        <dbReference type="ARBA" id="ARBA00023136"/>
    </source>
</evidence>
<dbReference type="InterPro" id="IPR052719">
    <property type="entry name" value="CvpA-like"/>
</dbReference>
<keyword evidence="4 5" id="KW-0472">Membrane</keyword>
<dbReference type="Proteomes" id="UP000002171">
    <property type="component" value="Unassembled WGS sequence"/>
</dbReference>
<keyword evidence="2 5" id="KW-0812">Transmembrane</keyword>
<evidence type="ECO:0000313" key="7">
    <source>
        <dbReference type="Proteomes" id="UP000002171"/>
    </source>
</evidence>
<keyword evidence="7" id="KW-1185">Reference proteome</keyword>
<dbReference type="EMBL" id="AAOW01000006">
    <property type="protein sequence ID" value="EAR61766.1"/>
    <property type="molecule type" value="Genomic_DNA"/>
</dbReference>
<dbReference type="Pfam" id="PF02674">
    <property type="entry name" value="Colicin_V"/>
    <property type="match status" value="1"/>
</dbReference>
<dbReference type="RefSeq" id="WP_007022852.1">
    <property type="nucleotide sequence ID" value="NZ_CH724127.1"/>
</dbReference>
<evidence type="ECO:0000256" key="1">
    <source>
        <dbReference type="ARBA" id="ARBA00004141"/>
    </source>
</evidence>
<proteinExistence type="predicted"/>
<organism evidence="6 7">
    <name type="scientific">Neptuniibacter caesariensis</name>
    <dbReference type="NCBI Taxonomy" id="207954"/>
    <lineage>
        <taxon>Bacteria</taxon>
        <taxon>Pseudomonadati</taxon>
        <taxon>Pseudomonadota</taxon>
        <taxon>Gammaproteobacteria</taxon>
        <taxon>Oceanospirillales</taxon>
        <taxon>Oceanospirillaceae</taxon>
        <taxon>Neptuniibacter</taxon>
    </lineage>
</organism>
<feature type="transmembrane region" description="Helical" evidence="5">
    <location>
        <begin position="100"/>
        <end position="123"/>
    </location>
</feature>
<dbReference type="PANTHER" id="PTHR36926">
    <property type="entry name" value="COLICIN V PRODUCTION PROTEIN"/>
    <property type="match status" value="1"/>
</dbReference>
<feature type="transmembrane region" description="Helical" evidence="5">
    <location>
        <begin position="6"/>
        <end position="24"/>
    </location>
</feature>
<keyword evidence="3 5" id="KW-1133">Transmembrane helix</keyword>
<dbReference type="GO" id="GO:0016020">
    <property type="term" value="C:membrane"/>
    <property type="evidence" value="ECO:0007669"/>
    <property type="project" value="UniProtKB-SubCell"/>
</dbReference>
<evidence type="ECO:0000313" key="6">
    <source>
        <dbReference type="EMBL" id="EAR61766.1"/>
    </source>
</evidence>
<evidence type="ECO:0000256" key="5">
    <source>
        <dbReference type="SAM" id="Phobius"/>
    </source>
</evidence>